<keyword evidence="2" id="KW-1185">Reference proteome</keyword>
<accession>A0A3M7P3D3</accession>
<evidence type="ECO:0000313" key="1">
    <source>
        <dbReference type="EMBL" id="RMZ93621.1"/>
    </source>
</evidence>
<dbReference type="AlphaFoldDB" id="A0A3M7P3D3"/>
<name>A0A3M7P3D3_BRAPC</name>
<protein>
    <submittedName>
        <fullName evidence="1">Uncharacterized protein</fullName>
    </submittedName>
</protein>
<dbReference type="Proteomes" id="UP000276133">
    <property type="component" value="Unassembled WGS sequence"/>
</dbReference>
<reference evidence="1 2" key="1">
    <citation type="journal article" date="2018" name="Sci. Rep.">
        <title>Genomic signatures of local adaptation to the degree of environmental predictability in rotifers.</title>
        <authorList>
            <person name="Franch-Gras L."/>
            <person name="Hahn C."/>
            <person name="Garcia-Roger E.M."/>
            <person name="Carmona M.J."/>
            <person name="Serra M."/>
            <person name="Gomez A."/>
        </authorList>
    </citation>
    <scope>NUCLEOTIDE SEQUENCE [LARGE SCALE GENOMIC DNA]</scope>
    <source>
        <strain evidence="1">HYR1</strain>
    </source>
</reference>
<proteinExistence type="predicted"/>
<evidence type="ECO:0000313" key="2">
    <source>
        <dbReference type="Proteomes" id="UP000276133"/>
    </source>
</evidence>
<dbReference type="EMBL" id="REGN01013673">
    <property type="protein sequence ID" value="RMZ93621.1"/>
    <property type="molecule type" value="Genomic_DNA"/>
</dbReference>
<organism evidence="1 2">
    <name type="scientific">Brachionus plicatilis</name>
    <name type="common">Marine rotifer</name>
    <name type="synonym">Brachionus muelleri</name>
    <dbReference type="NCBI Taxonomy" id="10195"/>
    <lineage>
        <taxon>Eukaryota</taxon>
        <taxon>Metazoa</taxon>
        <taxon>Spiralia</taxon>
        <taxon>Gnathifera</taxon>
        <taxon>Rotifera</taxon>
        <taxon>Eurotatoria</taxon>
        <taxon>Monogononta</taxon>
        <taxon>Pseudotrocha</taxon>
        <taxon>Ploima</taxon>
        <taxon>Brachionidae</taxon>
        <taxon>Brachionus</taxon>
    </lineage>
</organism>
<comment type="caution">
    <text evidence="1">The sequence shown here is derived from an EMBL/GenBank/DDBJ whole genome shotgun (WGS) entry which is preliminary data.</text>
</comment>
<gene>
    <name evidence="1" type="ORF">BpHYR1_015445</name>
</gene>
<sequence>MSTFRFNHLCINKREKNSKSSEKELIEKIVNNVRDLIGPVACFKQAVVIPVTIEDAEIKMKVTGYTDEF</sequence>